<keyword evidence="2" id="KW-0238">DNA-binding</keyword>
<dbReference type="PANTHER" id="PTHR42756:SF1">
    <property type="entry name" value="TRANSCRIPTIONAL REPRESSOR OF EMRAB OPERON"/>
    <property type="match status" value="1"/>
</dbReference>
<evidence type="ECO:0000259" key="4">
    <source>
        <dbReference type="PROSITE" id="PS50995"/>
    </source>
</evidence>
<dbReference type="InterPro" id="IPR000835">
    <property type="entry name" value="HTH_MarR-typ"/>
</dbReference>
<evidence type="ECO:0000313" key="5">
    <source>
        <dbReference type="EMBL" id="MEN3930540.1"/>
    </source>
</evidence>
<dbReference type="PROSITE" id="PS50995">
    <property type="entry name" value="HTH_MARR_2"/>
    <property type="match status" value="1"/>
</dbReference>
<sequence>MINDLHKAILDLNGVLHSPRIENQVMQQAGVELDRALFPLLLRIGMRGPIGVVKLAEQVGRDHSTVSRQVAKLESLGLITRQSGQADQRMKEACITDSGQKLVRAIAHIHDGIVEKALEHWSESDREQLTILMRKLADSALSYVNIKIEQA</sequence>
<evidence type="ECO:0000256" key="2">
    <source>
        <dbReference type="ARBA" id="ARBA00023125"/>
    </source>
</evidence>
<dbReference type="InterPro" id="IPR036390">
    <property type="entry name" value="WH_DNA-bd_sf"/>
</dbReference>
<dbReference type="InterPro" id="IPR023187">
    <property type="entry name" value="Tscrpt_reg_MarR-type_CS"/>
</dbReference>
<dbReference type="InterPro" id="IPR011991">
    <property type="entry name" value="ArsR-like_HTH"/>
</dbReference>
<dbReference type="PRINTS" id="PR00598">
    <property type="entry name" value="HTHMARR"/>
</dbReference>
<dbReference type="RefSeq" id="WP_346336545.1">
    <property type="nucleotide sequence ID" value="NZ_JBBYXI010000002.1"/>
</dbReference>
<dbReference type="EMBL" id="JBBYXI010000002">
    <property type="protein sequence ID" value="MEN3930540.1"/>
    <property type="molecule type" value="Genomic_DNA"/>
</dbReference>
<reference evidence="5 6" key="1">
    <citation type="submission" date="2024-04" db="EMBL/GenBank/DDBJ databases">
        <title>A novel species isolated from cricket.</title>
        <authorList>
            <person name="Wang H.-C."/>
        </authorList>
    </citation>
    <scope>NUCLEOTIDE SEQUENCE [LARGE SCALE GENOMIC DNA]</scope>
    <source>
        <strain evidence="5 6">WL0021</strain>
    </source>
</reference>
<evidence type="ECO:0000256" key="3">
    <source>
        <dbReference type="ARBA" id="ARBA00023163"/>
    </source>
</evidence>
<protein>
    <submittedName>
        <fullName evidence="5">MarR family transcriptional regulator</fullName>
    </submittedName>
</protein>
<dbReference type="Pfam" id="PF01047">
    <property type="entry name" value="MarR"/>
    <property type="match status" value="1"/>
</dbReference>
<dbReference type="CDD" id="cd00090">
    <property type="entry name" value="HTH_ARSR"/>
    <property type="match status" value="1"/>
</dbReference>
<dbReference type="PANTHER" id="PTHR42756">
    <property type="entry name" value="TRANSCRIPTIONAL REGULATOR, MARR"/>
    <property type="match status" value="1"/>
</dbReference>
<keyword evidence="1" id="KW-0805">Transcription regulation</keyword>
<dbReference type="InterPro" id="IPR036388">
    <property type="entry name" value="WH-like_DNA-bd_sf"/>
</dbReference>
<dbReference type="SUPFAM" id="SSF46785">
    <property type="entry name" value="Winged helix' DNA-binding domain"/>
    <property type="match status" value="1"/>
</dbReference>
<feature type="domain" description="HTH marR-type" evidence="4">
    <location>
        <begin position="1"/>
        <end position="138"/>
    </location>
</feature>
<organism evidence="5 6">
    <name type="scientific">Hohaiivirga grylli</name>
    <dbReference type="NCBI Taxonomy" id="3133970"/>
    <lineage>
        <taxon>Bacteria</taxon>
        <taxon>Pseudomonadati</taxon>
        <taxon>Pseudomonadota</taxon>
        <taxon>Alphaproteobacteria</taxon>
        <taxon>Hyphomicrobiales</taxon>
        <taxon>Methylobacteriaceae</taxon>
        <taxon>Hohaiivirga</taxon>
    </lineage>
</organism>
<gene>
    <name evidence="5" type="ORF">WJT86_05615</name>
</gene>
<accession>A0ABV0BHV7</accession>
<evidence type="ECO:0000313" key="6">
    <source>
        <dbReference type="Proteomes" id="UP001418637"/>
    </source>
</evidence>
<keyword evidence="3" id="KW-0804">Transcription</keyword>
<dbReference type="SMART" id="SM00347">
    <property type="entry name" value="HTH_MARR"/>
    <property type="match status" value="1"/>
</dbReference>
<comment type="caution">
    <text evidence="5">The sequence shown here is derived from an EMBL/GenBank/DDBJ whole genome shotgun (WGS) entry which is preliminary data.</text>
</comment>
<evidence type="ECO:0000256" key="1">
    <source>
        <dbReference type="ARBA" id="ARBA00023015"/>
    </source>
</evidence>
<dbReference type="Gene3D" id="1.10.10.10">
    <property type="entry name" value="Winged helix-like DNA-binding domain superfamily/Winged helix DNA-binding domain"/>
    <property type="match status" value="1"/>
</dbReference>
<keyword evidence="6" id="KW-1185">Reference proteome</keyword>
<dbReference type="PROSITE" id="PS01117">
    <property type="entry name" value="HTH_MARR_1"/>
    <property type="match status" value="1"/>
</dbReference>
<name>A0ABV0BHV7_9HYPH</name>
<dbReference type="Proteomes" id="UP001418637">
    <property type="component" value="Unassembled WGS sequence"/>
</dbReference>
<proteinExistence type="predicted"/>